<evidence type="ECO:0000313" key="3">
    <source>
        <dbReference type="Proteomes" id="UP000284706"/>
    </source>
</evidence>
<protein>
    <submittedName>
        <fullName evidence="2">Uncharacterized protein</fullName>
    </submittedName>
</protein>
<proteinExistence type="predicted"/>
<comment type="caution">
    <text evidence="2">The sequence shown here is derived from an EMBL/GenBank/DDBJ whole genome shotgun (WGS) entry which is preliminary data.</text>
</comment>
<dbReference type="SUPFAM" id="SSF52309">
    <property type="entry name" value="N-(deoxy)ribosyltransferase-like"/>
    <property type="match status" value="1"/>
</dbReference>
<dbReference type="InParanoid" id="A0A409YA48"/>
<dbReference type="EMBL" id="NHYE01001041">
    <property type="protein sequence ID" value="PPQ99877.1"/>
    <property type="molecule type" value="Genomic_DNA"/>
</dbReference>
<gene>
    <name evidence="2" type="ORF">CVT26_009324</name>
</gene>
<feature type="signal peptide" evidence="1">
    <location>
        <begin position="1"/>
        <end position="22"/>
    </location>
</feature>
<name>A0A409YA48_9AGAR</name>
<accession>A0A409YA48</accession>
<dbReference type="OrthoDB" id="3007563at2759"/>
<dbReference type="Proteomes" id="UP000284706">
    <property type="component" value="Unassembled WGS sequence"/>
</dbReference>
<sequence length="177" mass="19428">MKSQLLTCFWILGIFVGGPAVAVPIVLESLTSPEAQTAINYINNPAHHAAINPVCFYSGRTISTAGKPINARNLLYDTWHGPPRNCHYLKEIIMNAGIANPGKIFTKDDWKEVSRTLAQQVSGHVYVLLGQDVRADSVWLTDERDALKANHAVTGVEVWEIHPDGSTTLTPKTKVTL</sequence>
<evidence type="ECO:0000256" key="1">
    <source>
        <dbReference type="SAM" id="SignalP"/>
    </source>
</evidence>
<organism evidence="2 3">
    <name type="scientific">Gymnopilus dilepis</name>
    <dbReference type="NCBI Taxonomy" id="231916"/>
    <lineage>
        <taxon>Eukaryota</taxon>
        <taxon>Fungi</taxon>
        <taxon>Dikarya</taxon>
        <taxon>Basidiomycota</taxon>
        <taxon>Agaricomycotina</taxon>
        <taxon>Agaricomycetes</taxon>
        <taxon>Agaricomycetidae</taxon>
        <taxon>Agaricales</taxon>
        <taxon>Agaricineae</taxon>
        <taxon>Hymenogastraceae</taxon>
        <taxon>Gymnopilus</taxon>
    </lineage>
</organism>
<reference evidence="2 3" key="1">
    <citation type="journal article" date="2018" name="Evol. Lett.">
        <title>Horizontal gene cluster transfer increased hallucinogenic mushroom diversity.</title>
        <authorList>
            <person name="Reynolds H.T."/>
            <person name="Vijayakumar V."/>
            <person name="Gluck-Thaler E."/>
            <person name="Korotkin H.B."/>
            <person name="Matheny P.B."/>
            <person name="Slot J.C."/>
        </authorList>
    </citation>
    <scope>NUCLEOTIDE SEQUENCE [LARGE SCALE GENOMIC DNA]</scope>
    <source>
        <strain evidence="2 3">SRW20</strain>
    </source>
</reference>
<keyword evidence="3" id="KW-1185">Reference proteome</keyword>
<dbReference type="AlphaFoldDB" id="A0A409YA48"/>
<evidence type="ECO:0000313" key="2">
    <source>
        <dbReference type="EMBL" id="PPQ99877.1"/>
    </source>
</evidence>
<feature type="chain" id="PRO_5019125687" evidence="1">
    <location>
        <begin position="23"/>
        <end position="177"/>
    </location>
</feature>
<keyword evidence="1" id="KW-0732">Signal</keyword>